<protein>
    <submittedName>
        <fullName evidence="3">Uncharacterized protein</fullName>
    </submittedName>
</protein>
<keyword evidence="4" id="KW-1185">Reference proteome</keyword>
<dbReference type="GeneID" id="71992346"/>
<proteinExistence type="predicted"/>
<feature type="compositionally biased region" description="Polar residues" evidence="2">
    <location>
        <begin position="41"/>
        <end position="55"/>
    </location>
</feature>
<evidence type="ECO:0000256" key="1">
    <source>
        <dbReference type="SAM" id="Coils"/>
    </source>
</evidence>
<name>A0A9Q8PHS1_PASFU</name>
<feature type="region of interest" description="Disordered" evidence="2">
    <location>
        <begin position="418"/>
        <end position="498"/>
    </location>
</feature>
<feature type="region of interest" description="Disordered" evidence="2">
    <location>
        <begin position="1"/>
        <end position="135"/>
    </location>
</feature>
<feature type="compositionally biased region" description="Polar residues" evidence="2">
    <location>
        <begin position="677"/>
        <end position="690"/>
    </location>
</feature>
<feature type="region of interest" description="Disordered" evidence="2">
    <location>
        <begin position="549"/>
        <end position="604"/>
    </location>
</feature>
<feature type="compositionally biased region" description="Basic and acidic residues" evidence="2">
    <location>
        <begin position="82"/>
        <end position="101"/>
    </location>
</feature>
<reference evidence="3" key="1">
    <citation type="submission" date="2021-12" db="EMBL/GenBank/DDBJ databases">
        <authorList>
            <person name="Zaccaron A."/>
            <person name="Stergiopoulos I."/>
        </authorList>
    </citation>
    <scope>NUCLEOTIDE SEQUENCE</scope>
    <source>
        <strain evidence="3">Race5_Kim</strain>
    </source>
</reference>
<feature type="compositionally biased region" description="Polar residues" evidence="2">
    <location>
        <begin position="446"/>
        <end position="466"/>
    </location>
</feature>
<feature type="compositionally biased region" description="Basic and acidic residues" evidence="2">
    <location>
        <begin position="642"/>
        <end position="652"/>
    </location>
</feature>
<feature type="compositionally biased region" description="Basic and acidic residues" evidence="2">
    <location>
        <begin position="557"/>
        <end position="572"/>
    </location>
</feature>
<accession>A0A9Q8PHS1</accession>
<keyword evidence="1" id="KW-0175">Coiled coil</keyword>
<evidence type="ECO:0000256" key="2">
    <source>
        <dbReference type="SAM" id="MobiDB-lite"/>
    </source>
</evidence>
<feature type="region of interest" description="Disordered" evidence="2">
    <location>
        <begin position="617"/>
        <end position="690"/>
    </location>
</feature>
<dbReference type="Proteomes" id="UP000756132">
    <property type="component" value="Chromosome 10"/>
</dbReference>
<dbReference type="OMA" id="HAAREDN"/>
<dbReference type="RefSeq" id="XP_047767074.1">
    <property type="nucleotide sequence ID" value="XM_047911616.1"/>
</dbReference>
<feature type="coiled-coil region" evidence="1">
    <location>
        <begin position="149"/>
        <end position="295"/>
    </location>
</feature>
<feature type="compositionally biased region" description="Basic and acidic residues" evidence="2">
    <location>
        <begin position="61"/>
        <end position="72"/>
    </location>
</feature>
<dbReference type="EMBL" id="CP090172">
    <property type="protein sequence ID" value="UJO22708.1"/>
    <property type="molecule type" value="Genomic_DNA"/>
</dbReference>
<dbReference type="AlphaFoldDB" id="A0A9Q8PHS1"/>
<feature type="compositionally biased region" description="Polar residues" evidence="2">
    <location>
        <begin position="125"/>
        <end position="135"/>
    </location>
</feature>
<gene>
    <name evidence="3" type="ORF">CLAFUR5_12468</name>
</gene>
<dbReference type="KEGG" id="ffu:CLAFUR5_12468"/>
<evidence type="ECO:0000313" key="4">
    <source>
        <dbReference type="Proteomes" id="UP000756132"/>
    </source>
</evidence>
<dbReference type="OrthoDB" id="10587694at2759"/>
<evidence type="ECO:0000313" key="3">
    <source>
        <dbReference type="EMBL" id="UJO22708.1"/>
    </source>
</evidence>
<organism evidence="3 4">
    <name type="scientific">Passalora fulva</name>
    <name type="common">Tomato leaf mold</name>
    <name type="synonym">Cladosporium fulvum</name>
    <dbReference type="NCBI Taxonomy" id="5499"/>
    <lineage>
        <taxon>Eukaryota</taxon>
        <taxon>Fungi</taxon>
        <taxon>Dikarya</taxon>
        <taxon>Ascomycota</taxon>
        <taxon>Pezizomycotina</taxon>
        <taxon>Dothideomycetes</taxon>
        <taxon>Dothideomycetidae</taxon>
        <taxon>Mycosphaerellales</taxon>
        <taxon>Mycosphaerellaceae</taxon>
        <taxon>Fulvia</taxon>
    </lineage>
</organism>
<sequence length="690" mass="76291">MAEPPQYEQAATIMNTTEQTPTGGTLPANDSVVEISDDSTNKSVAGTSRAPSSSIEIVEDGSNKRKAADHEQTTPAKKQKPSPREVPEKKAGGDAQRKGDGESGSMTTAEKNTKDLQQEAVDVSQAGSQKLTPQYASIEDCRKRANIVLNEKRYEIRGLKIRIENIEEVRDKWQAKAARSELKAKEAEDNQEAYGKKMFKKAQDWKKQELQNQVEDLKQKHEKDLEKAKTSWQKKLDKEQDRVEGLRAEKEKLKDIKKELEDQIKTAKPGDSKLLKEKAKELETSQNKLTAQKTNNEVLQGILEQRNDDFDRMTADRDDCKRKSRYFHTEWTQQVKLNDKLKMAHAQLINELKAEHADDLQQQYQMWNVQAKNSHQNQLRLVGRQRGLFDLNNAHDRVIEEKDQYKKELKAARAEIERLKTSAAPQPPRPVPAARTPTNDVRVQISRLQEPQTQASTSKVDNSAESSRALATPQEETTSQHKAAENPAKPNVDATVDSDRRQVTQIVNESMAAAQQPRGEPHSAALAPFPAVAGAEDIAMDGVTREAGGSAAGVLSRDMHAAREDNGDHGEGEAFAGTADGQLQDMQGVGGNGGDFEEDESFGEATDGQLQIVQAAQENPGRAEEDEAFVEATQDQMQDVQTAHDDPVRTEEGGGSVAAEQAERESPGAGGRRGLFSFNNFWRSDGGSSA</sequence>
<feature type="compositionally biased region" description="Polar residues" evidence="2">
    <location>
        <begin position="12"/>
        <end position="23"/>
    </location>
</feature>
<reference evidence="3" key="2">
    <citation type="journal article" date="2022" name="Microb. Genom.">
        <title>A chromosome-scale genome assembly of the tomato pathogen Cladosporium fulvum reveals a compartmentalized genome architecture and the presence of a dispensable chromosome.</title>
        <authorList>
            <person name="Zaccaron A.Z."/>
            <person name="Chen L.H."/>
            <person name="Samaras A."/>
            <person name="Stergiopoulos I."/>
        </authorList>
    </citation>
    <scope>NUCLEOTIDE SEQUENCE</scope>
    <source>
        <strain evidence="3">Race5_Kim</strain>
    </source>
</reference>